<dbReference type="Gene3D" id="1.20.58.530">
    <property type="match status" value="1"/>
</dbReference>
<evidence type="ECO:0000256" key="13">
    <source>
        <dbReference type="ARBA" id="ARBA00024182"/>
    </source>
</evidence>
<dbReference type="GO" id="GO:0051015">
    <property type="term" value="F:actin filament binding"/>
    <property type="evidence" value="ECO:0007669"/>
    <property type="project" value="TreeGrafter"/>
</dbReference>
<dbReference type="Gene3D" id="1.20.5.1160">
    <property type="entry name" value="Vasodilator-stimulated phosphoprotein"/>
    <property type="match status" value="1"/>
</dbReference>
<gene>
    <name evidence="22" type="ORF">HJG63_013801</name>
</gene>
<feature type="compositionally biased region" description="Low complexity" evidence="18">
    <location>
        <begin position="412"/>
        <end position="422"/>
    </location>
</feature>
<dbReference type="SMART" id="SM00015">
    <property type="entry name" value="IQ"/>
    <property type="match status" value="1"/>
</dbReference>
<dbReference type="GO" id="GO:0016460">
    <property type="term" value="C:myosin II complex"/>
    <property type="evidence" value="ECO:0007669"/>
    <property type="project" value="TreeGrafter"/>
</dbReference>
<dbReference type="PROSITE" id="PS51844">
    <property type="entry name" value="SH3_LIKE"/>
    <property type="match status" value="1"/>
</dbReference>
<dbReference type="InterPro" id="IPR036034">
    <property type="entry name" value="PDZ_sf"/>
</dbReference>
<dbReference type="FunFam" id="1.20.5.1160:FF:000006">
    <property type="entry name" value="Myosin-XVIIIa isoform a"/>
    <property type="match status" value="1"/>
</dbReference>
<feature type="coiled-coil region" evidence="17">
    <location>
        <begin position="1538"/>
        <end position="1642"/>
    </location>
</feature>
<feature type="compositionally biased region" description="Basic and acidic residues" evidence="18">
    <location>
        <begin position="325"/>
        <end position="341"/>
    </location>
</feature>
<dbReference type="Proteomes" id="UP000593571">
    <property type="component" value="Unassembled WGS sequence"/>
</dbReference>
<dbReference type="GO" id="GO:0003774">
    <property type="term" value="F:cytoskeletal motor activity"/>
    <property type="evidence" value="ECO:0007669"/>
    <property type="project" value="UniProtKB-UniRule"/>
</dbReference>
<dbReference type="Gene3D" id="2.30.42.10">
    <property type="match status" value="1"/>
</dbReference>
<dbReference type="InterPro" id="IPR001478">
    <property type="entry name" value="PDZ"/>
</dbReference>
<dbReference type="EMBL" id="JACASE010000006">
    <property type="protein sequence ID" value="KAF6457716.1"/>
    <property type="molecule type" value="Genomic_DNA"/>
</dbReference>
<evidence type="ECO:0000256" key="17">
    <source>
        <dbReference type="SAM" id="Coils"/>
    </source>
</evidence>
<feature type="compositionally biased region" description="Polar residues" evidence="18">
    <location>
        <begin position="568"/>
        <end position="580"/>
    </location>
</feature>
<comment type="subcellular location">
    <subcellularLocation>
        <location evidence="1">Cytoplasm</location>
        <location evidence="1">Cytoskeleton</location>
        <location evidence="1">Microtubule organizing center</location>
    </subcellularLocation>
    <subcellularLocation>
        <location evidence="2">Golgi apparatus</location>
        <location evidence="2">trans-Golgi network</location>
    </subcellularLocation>
    <subcellularLocation>
        <location evidence="13">Golgi outpost</location>
    </subcellularLocation>
</comment>
<evidence type="ECO:0000259" key="21">
    <source>
        <dbReference type="PROSITE" id="PS51844"/>
    </source>
</evidence>
<dbReference type="GO" id="GO:0005815">
    <property type="term" value="C:microtubule organizing center"/>
    <property type="evidence" value="ECO:0007669"/>
    <property type="project" value="UniProtKB-SubCell"/>
</dbReference>
<feature type="compositionally biased region" description="Basic and acidic residues" evidence="18">
    <location>
        <begin position="1"/>
        <end position="17"/>
    </location>
</feature>
<dbReference type="Pfam" id="PF01576">
    <property type="entry name" value="Myosin_tail_1"/>
    <property type="match status" value="1"/>
</dbReference>
<dbReference type="SMART" id="SM00242">
    <property type="entry name" value="MYSc"/>
    <property type="match status" value="1"/>
</dbReference>
<evidence type="ECO:0000256" key="9">
    <source>
        <dbReference type="ARBA" id="ARBA00023054"/>
    </source>
</evidence>
<evidence type="ECO:0000313" key="22">
    <source>
        <dbReference type="EMBL" id="KAF6457716.1"/>
    </source>
</evidence>
<evidence type="ECO:0000256" key="3">
    <source>
        <dbReference type="ARBA" id="ARBA00008314"/>
    </source>
</evidence>
<evidence type="ECO:0000256" key="5">
    <source>
        <dbReference type="ARBA" id="ARBA00022553"/>
    </source>
</evidence>
<dbReference type="CDD" id="cd01386">
    <property type="entry name" value="MYSc_Myo18"/>
    <property type="match status" value="1"/>
</dbReference>
<evidence type="ECO:0000256" key="11">
    <source>
        <dbReference type="ARBA" id="ARBA00023175"/>
    </source>
</evidence>
<comment type="caution">
    <text evidence="22">The sequence shown here is derived from an EMBL/GenBank/DDBJ whole genome shotgun (WGS) entry which is preliminary data.</text>
</comment>
<evidence type="ECO:0000256" key="14">
    <source>
        <dbReference type="ARBA" id="ARBA00058021"/>
    </source>
</evidence>
<protein>
    <recommendedName>
        <fullName evidence="15">Unconventional myosin-XVIIIa</fullName>
    </recommendedName>
</protein>
<feature type="region of interest" description="Disordered" evidence="18">
    <location>
        <begin position="140"/>
        <end position="167"/>
    </location>
</feature>
<evidence type="ECO:0000256" key="16">
    <source>
        <dbReference type="PROSITE-ProRule" id="PRU00782"/>
    </source>
</evidence>
<keyword evidence="6 16" id="KW-0547">Nucleotide-binding</keyword>
<feature type="compositionally biased region" description="Basic and acidic residues" evidence="18">
    <location>
        <begin position="440"/>
        <end position="453"/>
    </location>
</feature>
<dbReference type="FunFam" id="2.30.42.10:FF:000059">
    <property type="entry name" value="unconventional myosin-XVIIIa isoform X1"/>
    <property type="match status" value="1"/>
</dbReference>
<dbReference type="Pfam" id="PF24556">
    <property type="entry name" value="SH3_Myosin-XVIIIa"/>
    <property type="match status" value="1"/>
</dbReference>
<dbReference type="FunFam" id="1.20.120.720:FF:000007">
    <property type="entry name" value="unconventional myosin-XVIIIa isoform X2"/>
    <property type="match status" value="1"/>
</dbReference>
<evidence type="ECO:0000256" key="15">
    <source>
        <dbReference type="ARBA" id="ARBA00073449"/>
    </source>
</evidence>
<name>A0A7J8GCQ4_ROUAE</name>
<feature type="region of interest" description="Disordered" evidence="18">
    <location>
        <begin position="2141"/>
        <end position="2190"/>
    </location>
</feature>
<evidence type="ECO:0000256" key="1">
    <source>
        <dbReference type="ARBA" id="ARBA00004267"/>
    </source>
</evidence>
<evidence type="ECO:0000256" key="8">
    <source>
        <dbReference type="ARBA" id="ARBA00023034"/>
    </source>
</evidence>
<dbReference type="Gene3D" id="4.10.270.10">
    <property type="entry name" value="Myosin, subunit A"/>
    <property type="match status" value="1"/>
</dbReference>
<evidence type="ECO:0000256" key="10">
    <source>
        <dbReference type="ARBA" id="ARBA00023123"/>
    </source>
</evidence>
<evidence type="ECO:0000256" key="12">
    <source>
        <dbReference type="ARBA" id="ARBA00023212"/>
    </source>
</evidence>
<keyword evidence="7 16" id="KW-0067">ATP-binding</keyword>
<evidence type="ECO:0000256" key="7">
    <source>
        <dbReference type="ARBA" id="ARBA00022840"/>
    </source>
</evidence>
<dbReference type="PROSITE" id="PS50096">
    <property type="entry name" value="IQ"/>
    <property type="match status" value="1"/>
</dbReference>
<feature type="compositionally biased region" description="Polar residues" evidence="18">
    <location>
        <begin position="372"/>
        <end position="382"/>
    </location>
</feature>
<keyword evidence="11 16" id="KW-0505">Motor protein</keyword>
<dbReference type="Gene3D" id="1.20.120.720">
    <property type="entry name" value="Myosin VI head, motor domain, U50 subdomain"/>
    <property type="match status" value="1"/>
</dbReference>
<keyword evidence="23" id="KW-1185">Reference proteome</keyword>
<dbReference type="Pfam" id="PF00063">
    <property type="entry name" value="Myosin_head"/>
    <property type="match status" value="2"/>
</dbReference>
<dbReference type="InterPro" id="IPR036064">
    <property type="entry name" value="MYSc_Myo18"/>
</dbReference>
<keyword evidence="8" id="KW-0333">Golgi apparatus</keyword>
<comment type="caution">
    <text evidence="16">Lacks conserved residue(s) required for the propagation of feature annotation.</text>
</comment>
<keyword evidence="4" id="KW-0963">Cytoplasm</keyword>
<keyword evidence="16" id="KW-0009">Actin-binding</keyword>
<dbReference type="Pfam" id="PF00595">
    <property type="entry name" value="PDZ"/>
    <property type="match status" value="1"/>
</dbReference>
<dbReference type="PANTHER" id="PTHR45615">
    <property type="entry name" value="MYOSIN HEAVY CHAIN, NON-MUSCLE"/>
    <property type="match status" value="1"/>
</dbReference>
<feature type="binding site" evidence="16">
    <location>
        <begin position="791"/>
        <end position="798"/>
    </location>
    <ligand>
        <name>ATP</name>
        <dbReference type="ChEBI" id="CHEBI:30616"/>
    </ligand>
</feature>
<evidence type="ECO:0000256" key="18">
    <source>
        <dbReference type="SAM" id="MobiDB-lite"/>
    </source>
</evidence>
<dbReference type="FunFam" id="1.20.58.530:FF:000011">
    <property type="entry name" value="unconventional myosin-XVIIIa isoform X2"/>
    <property type="match status" value="1"/>
</dbReference>
<dbReference type="PROSITE" id="PS50106">
    <property type="entry name" value="PDZ"/>
    <property type="match status" value="1"/>
</dbReference>
<evidence type="ECO:0000259" key="19">
    <source>
        <dbReference type="PROSITE" id="PS50106"/>
    </source>
</evidence>
<dbReference type="PROSITE" id="PS51456">
    <property type="entry name" value="MYOSIN_MOTOR"/>
    <property type="match status" value="1"/>
</dbReference>
<dbReference type="FunFam" id="4.10.270.10:FF:000002">
    <property type="entry name" value="unconventional myosin-XVIIIa isoform X1"/>
    <property type="match status" value="1"/>
</dbReference>
<keyword evidence="12" id="KW-0206">Cytoskeleton</keyword>
<feature type="compositionally biased region" description="Low complexity" evidence="18">
    <location>
        <begin position="393"/>
        <end position="402"/>
    </location>
</feature>
<feature type="region of interest" description="Disordered" evidence="18">
    <location>
        <begin position="1"/>
        <end position="34"/>
    </location>
</feature>
<accession>A0A7J8GCQ4</accession>
<dbReference type="SUPFAM" id="SSF52540">
    <property type="entry name" value="P-loop containing nucleoside triphosphate hydrolases"/>
    <property type="match status" value="1"/>
</dbReference>
<dbReference type="InterPro" id="IPR057772">
    <property type="entry name" value="SH3_Myo18a"/>
</dbReference>
<dbReference type="GO" id="GO:0005524">
    <property type="term" value="F:ATP binding"/>
    <property type="evidence" value="ECO:0007669"/>
    <property type="project" value="UniProtKB-UniRule"/>
</dbReference>
<keyword evidence="9 17" id="KW-0175">Coiled coil</keyword>
<dbReference type="Gene3D" id="3.40.850.10">
    <property type="entry name" value="Kinesin motor domain"/>
    <property type="match status" value="1"/>
</dbReference>
<sequence>MFNLMKRDKDKDGGRKEKKEKKEKKERMSAAELQSLEEMSLRRGFFNLNRSSKRESKMRLEISNPIPIKVASGSDLHLTDIDSDSNRGSIILDSGHLSTASSSDDLKGEEGSFRGSVLQRAAKFGSLAKQNSQMIVKRFSFSQRSRDESASETSTPSEHSAAPSPQVEVRTLEGQLVQHPGSGLPRPGPRSRVPELVTKRFPADLRLPPVVPLPPPALRELELQRRPTGDFGFSLRRTTMLDRGAEGQVYRRVVHFAEPGAGTKDLALGLVPGDRLVEINGNNVESKSRDEIVEMIRQSGDSVRLKVQPIPELSELSRSWLRSSEGPRREPADVKEEDRTLLKPGPPGKEEGALEGSSKDSSGPSRSPQPPTNSESTETKSPAPTLAMNGLGAASSEASSEETPGLSRKRVANAVRKVVSRVMPGEEPGSTRETLSKGVKSPEHPARGKRGEKAASGPKPPPPPPPPAPPAPPKPEAKKETAKDELSVGLRSLMSRGRGKDHKPRSRQSPGKGEKPSSQEPGSSGKPGFPEVVDSSAKPVSPTKPGTPEKQCSLSPSEELADPGSASPKLNLTGLQQSKSPVPDVQQEAEAATEVQLTPAEEAHQRLERIFTAPLDPEAASPAHGQVKSEEQIAAEEAWHETEKVWLVHKDGFSLASQLKSQELSLPEGKVRVKLDHDGTILDVDEDDVEKANAPSCDRLEDLASLVYLNESSVLHTLRQRYGASLLHTYAGPSLLVLSPRGAPAVYSEKVMHMFKGCRREDMAPHIYAVAQTAYRAMLMSRQDQSIVLLGGSGSGKTTSCQHLVQYLATIAGTSGNKVFSAEKWQALYTLLEAFGNSPTIMNSNATRFSQILSLDFDQAGQVASASIQTMLLEKLRVARRPANEATFNVFYYLLACADGTLRTELHLNHLAENSVFGIVPLAKPEEKQKAAQQFSKLQTAMKVLGISPDEQKACWLILAAIYHLGAAGATKAGRKQFARHEWAQKAAYLLGCSLEELSSAIFKHQHKGGTLQRSTSFRQGPEESSLGDGTGPKLSALECLEGMASGLYSELFTLIVSLVNRALKSSQHSLCSMMIVDTPGFQNPEQGGSTRGASFEELCHNYAQDRLQRLFHERTFVQELERYKEENIELAFDDLEPATDDSVASVDQASHQSLVRSLARTDEARGLLWLLEEEALVPGATEDALLERLFSYYGPQEGDKKGQSPLLRSSKPRHFLLGHSHGTNWVEYNAAGWLSYTKQNPATQNAPRLLQDSQKKIISNLFLGRAGSATVLSGSIAGLEGGSQLALRRATSMRKTFTTGMAAVKKKSLCIQIKLQVDALIDTIKKSKLHFVHCFLPVAEGWAGEPRSASSRRVSSSSELDLPSGDHCEAGLLQLDVPLLRAQLRGSRLLDAMRMYRQGYPDHLVFSEFRRRFDVLAPHLTKKHGRNYIVVDERRAVEELLESLDLEKSSWCMGLSRVFFRAGTLARLEEQRDEQTSRNLTMFQAACRGYLARQHFKKKKIQDLAIRCVQKNIRKNKGVKDWPWWKLFTTVRPLIEVQLSEEQIRSRDEEIQQLRGKLEKVEKERNELRLNSDRLETRISELTSELTDERNTGESTSQLLDAETAERLRAEKEMKELQTQYDTLKKQMEVMEMEVMEARLIRAAEINGEVDDDDTGGEWRLKYERAVREVDFTKKRLQQEFEDKLEVEQQNKRQLERRLGDLQADSDESQRALQQLKKKCQRLTAELQDTKLHLEGQQVRNHELEKKQRRFDSELSQAHEEAQREKLQREKLQREKDMLLAEAFSLKQQLEEKDMDIAGFTQKVVSLEAELQDISSQESKDEASLAKVKKQLRDLEAKVKDQEEELDEQAGTIQMLEQAKLRLEMEMERMRQTHSKEMESRDEEVEEARQSCQKKLKQMEVQLEEEYEDKQKVLREKRELESKLTTLSDQVNQRDFESEKRLRKDLKRTKALLADAQIMLDHLKNNAPSKREIAQLKNQLEESEFTCAAAVKARKAMEVEIEDLHLQIDDIAKAKTALEEQLSRLQREKNEIQNRLEEDQEDMNELMKKHKAAVAQASRDLAQMNDLQAQLEEANKEKQELQEKLQALQSQVEFLEQSMVDKSLVSRQEAKIRELETRLEFERTQVKRLESLASRLKENMEKLTEERDQRTAAENREKEQNKRLQRQLRDTKEEMGELARKEAEASRKKHELEMDLESLEAANQSLQADLKLAFKRIGDLQAAIEDEMESDENEDLINSLQDMVTKYQKRKNKPEGDSDVDSELEDRVDGVKSWLSKNKGPSKAASDDGSLKSSSPTSYWKSLAPDRSDDDHDPLDSTSRTQHSHSYLSDSDTEAKPRETNA</sequence>
<feature type="domain" description="Myosin motor" evidence="20">
    <location>
        <begin position="698"/>
        <end position="1474"/>
    </location>
</feature>
<dbReference type="SUPFAM" id="SSF50156">
    <property type="entry name" value="PDZ domain-like"/>
    <property type="match status" value="1"/>
</dbReference>
<dbReference type="FunFam" id="3.40.850.10:FF:000020">
    <property type="entry name" value="unconventional myosin-XVIIIa isoform X1"/>
    <property type="match status" value="1"/>
</dbReference>
<dbReference type="InterPro" id="IPR027417">
    <property type="entry name" value="P-loop_NTPase"/>
</dbReference>
<evidence type="ECO:0000256" key="4">
    <source>
        <dbReference type="ARBA" id="ARBA00022490"/>
    </source>
</evidence>
<keyword evidence="10 16" id="KW-0518">Myosin</keyword>
<feature type="region of interest" description="Disordered" evidence="18">
    <location>
        <begin position="1739"/>
        <end position="1769"/>
    </location>
</feature>
<feature type="region of interest" description="Disordered" evidence="18">
    <location>
        <begin position="2248"/>
        <end position="2343"/>
    </location>
</feature>
<dbReference type="PANTHER" id="PTHR45615:SF13">
    <property type="entry name" value="UNCONVENTIONAL MYOSIN-XVIIIA"/>
    <property type="match status" value="1"/>
</dbReference>
<feature type="compositionally biased region" description="Basic and acidic residues" evidence="18">
    <location>
        <begin position="475"/>
        <end position="486"/>
    </location>
</feature>
<dbReference type="GO" id="GO:0005794">
    <property type="term" value="C:Golgi apparatus"/>
    <property type="evidence" value="ECO:0007669"/>
    <property type="project" value="UniProtKB-SubCell"/>
</dbReference>
<feature type="compositionally biased region" description="Basic residues" evidence="18">
    <location>
        <begin position="497"/>
        <end position="506"/>
    </location>
</feature>
<feature type="compositionally biased region" description="Polar residues" evidence="18">
    <location>
        <begin position="2292"/>
        <end position="2301"/>
    </location>
</feature>
<feature type="compositionally biased region" description="Pro residues" evidence="18">
    <location>
        <begin position="458"/>
        <end position="474"/>
    </location>
</feature>
<evidence type="ECO:0000256" key="6">
    <source>
        <dbReference type="ARBA" id="ARBA00022741"/>
    </source>
</evidence>
<dbReference type="FunFam" id="3.30.70.1590:FF:000004">
    <property type="entry name" value="unconventional myosin-XVIIIa isoform X1"/>
    <property type="match status" value="1"/>
</dbReference>
<dbReference type="CDD" id="cd06747">
    <property type="entry name" value="PDZ_MYO18-like"/>
    <property type="match status" value="1"/>
</dbReference>
<organism evidence="22 23">
    <name type="scientific">Rousettus aegyptiacus</name>
    <name type="common">Egyptian fruit bat</name>
    <name type="synonym">Pteropus aegyptiacus</name>
    <dbReference type="NCBI Taxonomy" id="9407"/>
    <lineage>
        <taxon>Eukaryota</taxon>
        <taxon>Metazoa</taxon>
        <taxon>Chordata</taxon>
        <taxon>Craniata</taxon>
        <taxon>Vertebrata</taxon>
        <taxon>Euteleostomi</taxon>
        <taxon>Mammalia</taxon>
        <taxon>Eutheria</taxon>
        <taxon>Laurasiatheria</taxon>
        <taxon>Chiroptera</taxon>
        <taxon>Yinpterochiroptera</taxon>
        <taxon>Pteropodoidea</taxon>
        <taxon>Pteropodidae</taxon>
        <taxon>Rousettinae</taxon>
        <taxon>Rousettus</taxon>
    </lineage>
</organism>
<feature type="domain" description="PDZ" evidence="19">
    <location>
        <begin position="220"/>
        <end position="311"/>
    </location>
</feature>
<dbReference type="InterPro" id="IPR004009">
    <property type="entry name" value="SH3_Myosin"/>
</dbReference>
<feature type="region of interest" description="Disordered" evidence="18">
    <location>
        <begin position="318"/>
        <end position="586"/>
    </location>
</feature>
<dbReference type="GO" id="GO:1903028">
    <property type="term" value="P:positive regulation of opsonization"/>
    <property type="evidence" value="ECO:0007669"/>
    <property type="project" value="UniProtKB-ARBA"/>
</dbReference>
<dbReference type="GO" id="GO:0032982">
    <property type="term" value="C:myosin filament"/>
    <property type="evidence" value="ECO:0007669"/>
    <property type="project" value="TreeGrafter"/>
</dbReference>
<dbReference type="Gene3D" id="3.30.70.1590">
    <property type="match status" value="1"/>
</dbReference>
<feature type="region of interest" description="Disordered" evidence="18">
    <location>
        <begin position="1012"/>
        <end position="1031"/>
    </location>
</feature>
<dbReference type="GO" id="GO:0031032">
    <property type="term" value="P:actomyosin structure organization"/>
    <property type="evidence" value="ECO:0007669"/>
    <property type="project" value="TreeGrafter"/>
</dbReference>
<dbReference type="Gene3D" id="1.10.10.820">
    <property type="match status" value="1"/>
</dbReference>
<feature type="compositionally biased region" description="Basic and acidic residues" evidence="18">
    <location>
        <begin position="2334"/>
        <end position="2343"/>
    </location>
</feature>
<dbReference type="GO" id="GO:0043030">
    <property type="term" value="P:regulation of macrophage activation"/>
    <property type="evidence" value="ECO:0007669"/>
    <property type="project" value="UniProtKB-ARBA"/>
</dbReference>
<dbReference type="InterPro" id="IPR002928">
    <property type="entry name" value="Myosin_tail"/>
</dbReference>
<reference evidence="22 23" key="1">
    <citation type="journal article" date="2020" name="Nature">
        <title>Six reference-quality genomes reveal evolution of bat adaptations.</title>
        <authorList>
            <person name="Jebb D."/>
            <person name="Huang Z."/>
            <person name="Pippel M."/>
            <person name="Hughes G.M."/>
            <person name="Lavrichenko K."/>
            <person name="Devanna P."/>
            <person name="Winkler S."/>
            <person name="Jermiin L.S."/>
            <person name="Skirmuntt E.C."/>
            <person name="Katzourakis A."/>
            <person name="Burkitt-Gray L."/>
            <person name="Ray D.A."/>
            <person name="Sullivan K.A.M."/>
            <person name="Roscito J.G."/>
            <person name="Kirilenko B.M."/>
            <person name="Davalos L.M."/>
            <person name="Corthals A.P."/>
            <person name="Power M.L."/>
            <person name="Jones G."/>
            <person name="Ransome R.D."/>
            <person name="Dechmann D.K.N."/>
            <person name="Locatelli A.G."/>
            <person name="Puechmaille S.J."/>
            <person name="Fedrigo O."/>
            <person name="Jarvis E.D."/>
            <person name="Hiller M."/>
            <person name="Vernes S.C."/>
            <person name="Myers E.W."/>
            <person name="Teeling E.C."/>
        </authorList>
    </citation>
    <scope>NUCLEOTIDE SEQUENCE [LARGE SCALE GENOMIC DNA]</scope>
    <source>
        <strain evidence="22">MRouAeg1</strain>
        <tissue evidence="22">Muscle</tissue>
    </source>
</reference>
<evidence type="ECO:0000256" key="2">
    <source>
        <dbReference type="ARBA" id="ARBA00004601"/>
    </source>
</evidence>
<keyword evidence="5" id="KW-0597">Phosphoprotein</keyword>
<dbReference type="FunFam" id="1.10.10.820:FF:000004">
    <property type="entry name" value="unconventional myosin-XVIIIa isoform X1"/>
    <property type="match status" value="1"/>
</dbReference>
<dbReference type="InterPro" id="IPR000048">
    <property type="entry name" value="IQ_motif_EF-hand-BS"/>
</dbReference>
<comment type="similarity">
    <text evidence="3 16">Belongs to the TRAFAC class myosin-kinesin ATPase superfamily. Myosin family.</text>
</comment>
<feature type="domain" description="Myosin N-terminal SH3-like" evidence="21">
    <location>
        <begin position="642"/>
        <end position="694"/>
    </location>
</feature>
<dbReference type="InterPro" id="IPR036961">
    <property type="entry name" value="Kinesin_motor_dom_sf"/>
</dbReference>
<comment type="function">
    <text evidence="14">May link Golgi membranes to the cytoskeleton and participate in the tensile force required for vesicle budding from the Golgi. Thereby, may play a role in Golgi membrane trafficking and could indirectly give its flattened shape to the Golgi apparatus. Alternatively, in concert with LURAP1 and CDC42BPA/CDC42BPB, has been involved in modulating lamellar actomyosin retrograde flow that is crucial to cell protrusion and migration. May be involved in the maintenance of the stromal cell architectures required for cell to cell contact. Regulates trafficking, expression, and activation of innate immune receptors on macrophages. Plays a role to suppress inflammatory responsiveness of macrophages via a mechanism that modulates CD14 trafficking. Acts as a receptor of surfactant-associated protein A (SFTPA1/SP-A) and plays an important role in internalization and clearance of SFTPA1-opsonized S.aureus by alveolar macrophages. Strongly enhances natural killer cell cytotoxicity.</text>
</comment>
<proteinExistence type="inferred from homology"/>
<evidence type="ECO:0000313" key="23">
    <source>
        <dbReference type="Proteomes" id="UP000593571"/>
    </source>
</evidence>
<dbReference type="SMART" id="SM00228">
    <property type="entry name" value="PDZ"/>
    <property type="match status" value="1"/>
</dbReference>
<dbReference type="PRINTS" id="PR00193">
    <property type="entry name" value="MYOSINHEAVY"/>
</dbReference>
<evidence type="ECO:0000259" key="20">
    <source>
        <dbReference type="PROSITE" id="PS51456"/>
    </source>
</evidence>
<dbReference type="SUPFAM" id="SSF90257">
    <property type="entry name" value="Myosin rod fragments"/>
    <property type="match status" value="1"/>
</dbReference>
<dbReference type="InterPro" id="IPR001609">
    <property type="entry name" value="Myosin_head_motor_dom-like"/>
</dbReference>